<evidence type="ECO:0000313" key="1">
    <source>
        <dbReference type="EMBL" id="KAH6826811.1"/>
    </source>
</evidence>
<keyword evidence="2" id="KW-1185">Reference proteome</keyword>
<dbReference type="EMBL" id="SDAM02000159">
    <property type="protein sequence ID" value="KAH6826811.1"/>
    <property type="molecule type" value="Genomic_DNA"/>
</dbReference>
<dbReference type="PANTHER" id="PTHR48205">
    <property type="entry name" value="OS01G0742766 PROTEIN"/>
    <property type="match status" value="1"/>
</dbReference>
<reference evidence="1 2" key="1">
    <citation type="journal article" date="2021" name="Nat. Commun.">
        <title>Incipient diploidization of the medicinal plant Perilla within 10,000 years.</title>
        <authorList>
            <person name="Zhang Y."/>
            <person name="Shen Q."/>
            <person name="Leng L."/>
            <person name="Zhang D."/>
            <person name="Chen S."/>
            <person name="Shi Y."/>
            <person name="Ning Z."/>
            <person name="Chen S."/>
        </authorList>
    </citation>
    <scope>NUCLEOTIDE SEQUENCE [LARGE SCALE GENOMIC DNA]</scope>
    <source>
        <strain evidence="2">cv. PC099</strain>
    </source>
</reference>
<dbReference type="Proteomes" id="UP001190926">
    <property type="component" value="Unassembled WGS sequence"/>
</dbReference>
<evidence type="ECO:0000313" key="2">
    <source>
        <dbReference type="Proteomes" id="UP001190926"/>
    </source>
</evidence>
<organism evidence="1 2">
    <name type="scientific">Perilla frutescens var. hirtella</name>
    <name type="common">Perilla citriodora</name>
    <name type="synonym">Perilla setoyensis</name>
    <dbReference type="NCBI Taxonomy" id="608512"/>
    <lineage>
        <taxon>Eukaryota</taxon>
        <taxon>Viridiplantae</taxon>
        <taxon>Streptophyta</taxon>
        <taxon>Embryophyta</taxon>
        <taxon>Tracheophyta</taxon>
        <taxon>Spermatophyta</taxon>
        <taxon>Magnoliopsida</taxon>
        <taxon>eudicotyledons</taxon>
        <taxon>Gunneridae</taxon>
        <taxon>Pentapetalae</taxon>
        <taxon>asterids</taxon>
        <taxon>lamiids</taxon>
        <taxon>Lamiales</taxon>
        <taxon>Lamiaceae</taxon>
        <taxon>Nepetoideae</taxon>
        <taxon>Elsholtzieae</taxon>
        <taxon>Perilla</taxon>
    </lineage>
</organism>
<protein>
    <submittedName>
        <fullName evidence="1">Uncharacterized protein</fullName>
    </submittedName>
</protein>
<comment type="caution">
    <text evidence="1">The sequence shown here is derived from an EMBL/GenBank/DDBJ whole genome shotgun (WGS) entry which is preliminary data.</text>
</comment>
<proteinExistence type="predicted"/>
<name>A0AAD4P5A7_PERFH</name>
<dbReference type="PANTHER" id="PTHR48205:SF1">
    <property type="entry name" value="OS01G0742766 PROTEIN"/>
    <property type="match status" value="1"/>
</dbReference>
<gene>
    <name evidence="1" type="ORF">C2S53_011042</name>
</gene>
<accession>A0AAD4P5A7</accession>
<dbReference type="AlphaFoldDB" id="A0AAD4P5A7"/>
<sequence>MNFRPPPKRKKVDPPIPSSSFLCSPGVPLTVIRDAELNTMRKAMVPETQNAHVIQRIQQAKSYAVAQAQQDGSTANFKIFDSPFGNFMVPVIPTRAELGG</sequence>